<proteinExistence type="predicted"/>
<gene>
    <name evidence="1" type="ORF">BWD14_13990</name>
</gene>
<evidence type="ECO:0000313" key="1">
    <source>
        <dbReference type="EMBL" id="ONF92317.1"/>
    </source>
</evidence>
<protein>
    <recommendedName>
        <fullName evidence="3">Lipoprotein</fullName>
    </recommendedName>
</protein>
<dbReference type="Proteomes" id="UP000189337">
    <property type="component" value="Unassembled WGS sequence"/>
</dbReference>
<comment type="caution">
    <text evidence="1">The sequence shown here is derived from an EMBL/GenBank/DDBJ whole genome shotgun (WGS) entry which is preliminary data.</text>
</comment>
<accession>A0AB73MA49</accession>
<dbReference type="EMBL" id="MTSU01000013">
    <property type="protein sequence ID" value="ONF92317.1"/>
    <property type="molecule type" value="Genomic_DNA"/>
</dbReference>
<name>A0AB73MA49_9LEPT</name>
<reference evidence="1 2" key="1">
    <citation type="submission" date="2017-01" db="EMBL/GenBank/DDBJ databases">
        <title>Comparative genomic analysis of Brazilian Leptospira santarosai.</title>
        <authorList>
            <person name="Moreno L.Z."/>
            <person name="Miraglia F."/>
            <person name="Kremer F.S."/>
            <person name="Eslabao M.R."/>
            <person name="Lilenbaum W."/>
            <person name="Dellagostin O.A."/>
            <person name="Moreno A.M."/>
        </authorList>
    </citation>
    <scope>NUCLEOTIDE SEQUENCE [LARGE SCALE GENOMIC DNA]</scope>
    <source>
        <strain evidence="1 2">M52/8-19</strain>
    </source>
</reference>
<dbReference type="AlphaFoldDB" id="A0AB73MA49"/>
<sequence>MENSCDTAVQDCVIGANLIQGLLNSDSTSSQNQNSIFSVLYSPLICIDAKQTCENDCNRTHPF</sequence>
<organism evidence="1 2">
    <name type="scientific">Leptospira santarosai</name>
    <dbReference type="NCBI Taxonomy" id="28183"/>
    <lineage>
        <taxon>Bacteria</taxon>
        <taxon>Pseudomonadati</taxon>
        <taxon>Spirochaetota</taxon>
        <taxon>Spirochaetia</taxon>
        <taxon>Leptospirales</taxon>
        <taxon>Leptospiraceae</taxon>
        <taxon>Leptospira</taxon>
    </lineage>
</organism>
<evidence type="ECO:0008006" key="3">
    <source>
        <dbReference type="Google" id="ProtNLM"/>
    </source>
</evidence>
<dbReference type="NCBIfam" id="NF047434">
    <property type="entry name" value="LA_0364_fam_lipo"/>
    <property type="match status" value="1"/>
</dbReference>
<evidence type="ECO:0000313" key="2">
    <source>
        <dbReference type="Proteomes" id="UP000189337"/>
    </source>
</evidence>